<protein>
    <submittedName>
        <fullName evidence="4">Uncharacterized protein</fullName>
    </submittedName>
</protein>
<evidence type="ECO:0000313" key="4">
    <source>
        <dbReference type="EMBL" id="CAH0019223.1"/>
    </source>
</evidence>
<evidence type="ECO:0000313" key="5">
    <source>
        <dbReference type="Proteomes" id="UP000696573"/>
    </source>
</evidence>
<dbReference type="AlphaFoldDB" id="A0A9N9YFG2"/>
<dbReference type="EMBL" id="CABFNQ020000553">
    <property type="protein sequence ID" value="CAH0019223.1"/>
    <property type="molecule type" value="Genomic_DNA"/>
</dbReference>
<dbReference type="Gene3D" id="2.130.10.10">
    <property type="entry name" value="YVTN repeat-like/Quinoprotein amine dehydrogenase"/>
    <property type="match status" value="1"/>
</dbReference>
<comment type="caution">
    <text evidence="4">The sequence shown here is derived from an EMBL/GenBank/DDBJ whole genome shotgun (WGS) entry which is preliminary data.</text>
</comment>
<keyword evidence="1" id="KW-0853">WD repeat</keyword>
<keyword evidence="2" id="KW-0677">Repeat</keyword>
<dbReference type="SUPFAM" id="SSF50998">
    <property type="entry name" value="Quinoprotein alcohol dehydrogenase-like"/>
    <property type="match status" value="1"/>
</dbReference>
<dbReference type="PANTHER" id="PTHR22847">
    <property type="entry name" value="WD40 REPEAT PROTEIN"/>
    <property type="match status" value="1"/>
</dbReference>
<name>A0A9N9YFG2_9HYPO</name>
<keyword evidence="3" id="KW-0175">Coiled coil</keyword>
<evidence type="ECO:0000256" key="1">
    <source>
        <dbReference type="ARBA" id="ARBA00022574"/>
    </source>
</evidence>
<accession>A0A9N9YFG2</accession>
<sequence length="405" mass="44103">MVAGLQALSFPMTPGYWHPLPKTTPYAFGESQRLKTTALSGSRTRLMKISPDMKKVTTLNEAGLCMWSADAVAALGHIGAKPAPSWCFPSSAFILVRDRQEFRKINKSGLLHTDTGDCVSRPNNRRNREGAFSDDSALIAFADGDSSASYISVYTTTTGNRVQRFECLKGNQDNLSFSKDSKLIAAIGNGMLCTWDVTSGQCRQQTMPESYVNASYLSITFSPDLDWAVGINLYNNTRVWRCATGRLIHDCYVPSLGLGAFDTDYIIVSSSTSLIYFWDFQTGIRLARTKNLYPHHGAVSFQPKSSQLLVGTGAVERSTILLSLVAPATGSALTIAGSPGRQFLLSTSELPADEFDAVLVSGSVVIIGYKRLGMSVVFGFSSARGSKPMADIHFIDHCNPIQSRR</sequence>
<dbReference type="OrthoDB" id="538223at2759"/>
<evidence type="ECO:0000256" key="2">
    <source>
        <dbReference type="ARBA" id="ARBA00022737"/>
    </source>
</evidence>
<evidence type="ECO:0000256" key="3">
    <source>
        <dbReference type="ARBA" id="ARBA00023054"/>
    </source>
</evidence>
<reference evidence="4" key="1">
    <citation type="submission" date="2021-10" db="EMBL/GenBank/DDBJ databases">
        <authorList>
            <person name="Piombo E."/>
        </authorList>
    </citation>
    <scope>NUCLEOTIDE SEQUENCE</scope>
</reference>
<dbReference type="InterPro" id="IPR011047">
    <property type="entry name" value="Quinoprotein_ADH-like_sf"/>
</dbReference>
<proteinExistence type="predicted"/>
<gene>
    <name evidence="4" type="ORF">CRHIZ90672A_00012375</name>
</gene>
<keyword evidence="5" id="KW-1185">Reference proteome</keyword>
<dbReference type="Proteomes" id="UP000696573">
    <property type="component" value="Unassembled WGS sequence"/>
</dbReference>
<dbReference type="PANTHER" id="PTHR22847:SF637">
    <property type="entry name" value="WD REPEAT DOMAIN 5B"/>
    <property type="match status" value="1"/>
</dbReference>
<dbReference type="InterPro" id="IPR015943">
    <property type="entry name" value="WD40/YVTN_repeat-like_dom_sf"/>
</dbReference>
<organism evidence="4 5">
    <name type="scientific">Clonostachys rhizophaga</name>
    <dbReference type="NCBI Taxonomy" id="160324"/>
    <lineage>
        <taxon>Eukaryota</taxon>
        <taxon>Fungi</taxon>
        <taxon>Dikarya</taxon>
        <taxon>Ascomycota</taxon>
        <taxon>Pezizomycotina</taxon>
        <taxon>Sordariomycetes</taxon>
        <taxon>Hypocreomycetidae</taxon>
        <taxon>Hypocreales</taxon>
        <taxon>Bionectriaceae</taxon>
        <taxon>Clonostachys</taxon>
    </lineage>
</organism>